<evidence type="ECO:0000256" key="1">
    <source>
        <dbReference type="SAM" id="MobiDB-lite"/>
    </source>
</evidence>
<dbReference type="Proteomes" id="UP000566663">
    <property type="component" value="Unassembled WGS sequence"/>
</dbReference>
<evidence type="ECO:0008006" key="4">
    <source>
        <dbReference type="Google" id="ProtNLM"/>
    </source>
</evidence>
<keyword evidence="3" id="KW-1185">Reference proteome</keyword>
<dbReference type="EMBL" id="JACHFZ010000004">
    <property type="protein sequence ID" value="MBB5292614.1"/>
    <property type="molecule type" value="Genomic_DNA"/>
</dbReference>
<sequence>MPAGPDAEPEVVAGAWGLETAERFELSIDGAAHRLTMTPLSEWAGIAGTRGTPARALITAMGAGRDLVLSIDDSSGSLSLAGVSAALLWIDERQGRLGTVTALLRRGDHPATNVPPPAMLPEIDARPASISQFTRDNPPPLPDSVASRPEIKTCREDWGYAGADEDGLLYAELGPETRLWGLRCFLAAYNTGHVLFLTDHLGGGVRPLTLAGLDETIEVFTNVLPGYTLTNTVRARGLGDCGVIQQWRWARRGFELALEKRMDECWGLPPELWPTLWRTRGIVPWQAQAQPVLNPVETAAPAERLFGHWGAACNNRRDCFAWNTQPDSGSWIRIAMAADADAAPEVLAGTIRSTPGAGYEVHVDGARYPLDLSTELMREGLGRLHGQAARRLITALADARSVDVSNGAASGPVPVEGLVRALQWIDRSQGRSDTPTALSDRGDQPSTAIPAVPALPAIRPAPAVDQAGFGVGSALPATVSAMPDLVACKAEWGETYRPLKVISARLTAETELWGAPCSLTTFNAGYLLYLTGPGGRDPVRLKLRGALEETSRFVNPAYDADTRTLSQTEWGNKWGHCGRAQSWIWTNDGFQLQSETAMTSCNALYPPIWPSLWSSR</sequence>
<dbReference type="Pfam" id="PF06674">
    <property type="entry name" value="DUF1176"/>
    <property type="match status" value="2"/>
</dbReference>
<accession>A0A7W8HZQ3</accession>
<feature type="region of interest" description="Disordered" evidence="1">
    <location>
        <begin position="428"/>
        <end position="447"/>
    </location>
</feature>
<name>A0A7W8HZQ3_9CAUL</name>
<evidence type="ECO:0000313" key="3">
    <source>
        <dbReference type="Proteomes" id="UP000566663"/>
    </source>
</evidence>
<reference evidence="2 3" key="1">
    <citation type="submission" date="2020-08" db="EMBL/GenBank/DDBJ databases">
        <title>Genomic Encyclopedia of Type Strains, Phase IV (KMG-IV): sequencing the most valuable type-strain genomes for metagenomic binning, comparative biology and taxonomic classification.</title>
        <authorList>
            <person name="Goeker M."/>
        </authorList>
    </citation>
    <scope>NUCLEOTIDE SEQUENCE [LARGE SCALE GENOMIC DNA]</scope>
    <source>
        <strain evidence="2 3">DSM 25335</strain>
    </source>
</reference>
<evidence type="ECO:0000313" key="2">
    <source>
        <dbReference type="EMBL" id="MBB5292614.1"/>
    </source>
</evidence>
<dbReference type="InterPro" id="IPR009560">
    <property type="entry name" value="DUF1176"/>
</dbReference>
<organism evidence="2 3">
    <name type="scientific">Brevundimonas basaltis</name>
    <dbReference type="NCBI Taxonomy" id="472166"/>
    <lineage>
        <taxon>Bacteria</taxon>
        <taxon>Pseudomonadati</taxon>
        <taxon>Pseudomonadota</taxon>
        <taxon>Alphaproteobacteria</taxon>
        <taxon>Caulobacterales</taxon>
        <taxon>Caulobacteraceae</taxon>
        <taxon>Brevundimonas</taxon>
    </lineage>
</organism>
<gene>
    <name evidence="2" type="ORF">HNQ67_002138</name>
</gene>
<dbReference type="AlphaFoldDB" id="A0A7W8HZQ3"/>
<comment type="caution">
    <text evidence="2">The sequence shown here is derived from an EMBL/GenBank/DDBJ whole genome shotgun (WGS) entry which is preliminary data.</text>
</comment>
<proteinExistence type="predicted"/>
<protein>
    <recommendedName>
        <fullName evidence="4">DUF1176 domain-containing protein</fullName>
    </recommendedName>
</protein>